<evidence type="ECO:0000313" key="10">
    <source>
        <dbReference type="EMBL" id="MFD1630001.1"/>
    </source>
</evidence>
<feature type="chain" id="PRO_5046087036" description="beta-glucosidase" evidence="8">
    <location>
        <begin position="21"/>
        <end position="746"/>
    </location>
</feature>
<dbReference type="NCBIfam" id="NF011678">
    <property type="entry name" value="PRK15098.1"/>
    <property type="match status" value="1"/>
</dbReference>
<evidence type="ECO:0000256" key="2">
    <source>
        <dbReference type="ARBA" id="ARBA00005336"/>
    </source>
</evidence>
<sequence length="746" mass="82680">MNRQFSMLILFLGISVNAIAQQKSIEQRVDSLLKLMTLQEKIGQLNQYSGRQVTGPESKVKTDLRSDIKNGWVGSMLNVKGVKDTREIQELAMESRLKIPLLFSLDVIHGYQTTFPIPLAEAASWDLEAIRLSAHIAAKESAAAGIHWTFAPMVDISRDPRWGRVMEGAGEDTYLGSLIASARVKGFQGEKLGNTDAVMACAKHFAAYGASIAGRDYNAVDLSDHQLWETYLPPFKAAVDAGVATFMNSFNTLNGIPATGNQYLQRDILKGKWNYKGFVVSDWGSIGEMVTWGYARDNAEAAEKAINAGSDMDMESRAYKNYLHRLIKENKVSESVVDDAVRRILYKKFELGLFDNPYKFSDLKREAKVLSDVSHKNIARDVAKKSIVLLKNESALLPLAKGKTKLALIGPLVKSKRDHKGSWIVNTDTVQVVSLYEGISNKLGKKAEIKYAQGCSITGNSQEGFEEAVNYAKQSDVVIMALGESWDMSGEAKSKTNIHLNGEQEALFNAVKATGKPVVVILMAGRPLIFNDIAAKADAILYAWWLGDEAGNAIADVLFGDYNPSGKLPVTFPRHEGQIPLSYNYYNTGRPIKNPKYITYKSAYIDSPNTPAFAFGHGLSFTNFEYKDLVLSKDKLNSGESVKVEFTLVNNGKYAGEEVVQLYLKDEVASVVRPMKELKDFTKVYLQSGESKKINFVINKEKLSFYNNQLEWGAEPGDFLVMIGTASDDIKLQSRFTLLEGNVSDR</sequence>
<dbReference type="Gene3D" id="3.40.50.1700">
    <property type="entry name" value="Glycoside hydrolase family 3 C-terminal domain"/>
    <property type="match status" value="1"/>
</dbReference>
<keyword evidence="6 7" id="KW-0326">Glycosidase</keyword>
<proteinExistence type="inferred from homology"/>
<dbReference type="SMART" id="SM01217">
    <property type="entry name" value="Fn3_like"/>
    <property type="match status" value="1"/>
</dbReference>
<dbReference type="GO" id="GO:0008422">
    <property type="term" value="F:beta-glucosidase activity"/>
    <property type="evidence" value="ECO:0007669"/>
    <property type="project" value="UniProtKB-EC"/>
</dbReference>
<dbReference type="Pfam" id="PF00933">
    <property type="entry name" value="Glyco_hydro_3"/>
    <property type="match status" value="1"/>
</dbReference>
<keyword evidence="4 8" id="KW-0732">Signal</keyword>
<comment type="caution">
    <text evidence="10">The sequence shown here is derived from an EMBL/GenBank/DDBJ whole genome shotgun (WGS) entry which is preliminary data.</text>
</comment>
<dbReference type="InterPro" id="IPR002772">
    <property type="entry name" value="Glyco_hydro_3_C"/>
</dbReference>
<reference evidence="11" key="1">
    <citation type="journal article" date="2019" name="Int. J. Syst. Evol. Microbiol.">
        <title>The Global Catalogue of Microorganisms (GCM) 10K type strain sequencing project: providing services to taxonomists for standard genome sequencing and annotation.</title>
        <authorList>
            <consortium name="The Broad Institute Genomics Platform"/>
            <consortium name="The Broad Institute Genome Sequencing Center for Infectious Disease"/>
            <person name="Wu L."/>
            <person name="Ma J."/>
        </authorList>
    </citation>
    <scope>NUCLEOTIDE SEQUENCE [LARGE SCALE GENOMIC DNA]</scope>
    <source>
        <strain evidence="11">CCUG 53762</strain>
    </source>
</reference>
<evidence type="ECO:0000313" key="11">
    <source>
        <dbReference type="Proteomes" id="UP001597118"/>
    </source>
</evidence>
<protein>
    <recommendedName>
        <fullName evidence="3">beta-glucosidase</fullName>
        <ecNumber evidence="3">3.2.1.21</ecNumber>
    </recommendedName>
</protein>
<dbReference type="EMBL" id="JBHUDG010000013">
    <property type="protein sequence ID" value="MFD1630001.1"/>
    <property type="molecule type" value="Genomic_DNA"/>
</dbReference>
<dbReference type="InterPro" id="IPR019800">
    <property type="entry name" value="Glyco_hydro_3_AS"/>
</dbReference>
<feature type="domain" description="Fibronectin type III-like" evidence="9">
    <location>
        <begin position="658"/>
        <end position="727"/>
    </location>
</feature>
<dbReference type="PANTHER" id="PTHR30620:SF16">
    <property type="entry name" value="LYSOSOMAL BETA GLUCOSIDASE"/>
    <property type="match status" value="1"/>
</dbReference>
<feature type="signal peptide" evidence="8">
    <location>
        <begin position="1"/>
        <end position="20"/>
    </location>
</feature>
<evidence type="ECO:0000256" key="5">
    <source>
        <dbReference type="ARBA" id="ARBA00022801"/>
    </source>
</evidence>
<dbReference type="InterPro" id="IPR036881">
    <property type="entry name" value="Glyco_hydro_3_C_sf"/>
</dbReference>
<dbReference type="InterPro" id="IPR026891">
    <property type="entry name" value="Fn3-like"/>
</dbReference>
<dbReference type="Gene3D" id="3.20.20.300">
    <property type="entry name" value="Glycoside hydrolase, family 3, N-terminal domain"/>
    <property type="match status" value="1"/>
</dbReference>
<evidence type="ECO:0000256" key="4">
    <source>
        <dbReference type="ARBA" id="ARBA00022729"/>
    </source>
</evidence>
<dbReference type="Proteomes" id="UP001597118">
    <property type="component" value="Unassembled WGS sequence"/>
</dbReference>
<dbReference type="RefSeq" id="WP_379662377.1">
    <property type="nucleotide sequence ID" value="NZ_JBHUDG010000013.1"/>
</dbReference>
<evidence type="ECO:0000256" key="3">
    <source>
        <dbReference type="ARBA" id="ARBA00012744"/>
    </source>
</evidence>
<accession>A0ABW4IB67</accession>
<keyword evidence="5 7" id="KW-0378">Hydrolase</keyword>
<evidence type="ECO:0000256" key="7">
    <source>
        <dbReference type="RuleBase" id="RU361161"/>
    </source>
</evidence>
<evidence type="ECO:0000256" key="1">
    <source>
        <dbReference type="ARBA" id="ARBA00000448"/>
    </source>
</evidence>
<keyword evidence="11" id="KW-1185">Reference proteome</keyword>
<dbReference type="SUPFAM" id="SSF51445">
    <property type="entry name" value="(Trans)glycosidases"/>
    <property type="match status" value="1"/>
</dbReference>
<comment type="similarity">
    <text evidence="2 7">Belongs to the glycosyl hydrolase 3 family.</text>
</comment>
<evidence type="ECO:0000256" key="6">
    <source>
        <dbReference type="ARBA" id="ARBA00023295"/>
    </source>
</evidence>
<dbReference type="SUPFAM" id="SSF52279">
    <property type="entry name" value="Beta-D-glucan exohydrolase, C-terminal domain"/>
    <property type="match status" value="1"/>
</dbReference>
<name>A0ABW4IB67_9SPHI</name>
<evidence type="ECO:0000256" key="8">
    <source>
        <dbReference type="SAM" id="SignalP"/>
    </source>
</evidence>
<dbReference type="Pfam" id="PF14310">
    <property type="entry name" value="Fn3-like"/>
    <property type="match status" value="1"/>
</dbReference>
<dbReference type="PROSITE" id="PS00775">
    <property type="entry name" value="GLYCOSYL_HYDROL_F3"/>
    <property type="match status" value="1"/>
</dbReference>
<dbReference type="InterPro" id="IPR036962">
    <property type="entry name" value="Glyco_hydro_3_N_sf"/>
</dbReference>
<dbReference type="InterPro" id="IPR017853">
    <property type="entry name" value="GH"/>
</dbReference>
<gene>
    <name evidence="10" type="primary">bglX</name>
    <name evidence="10" type="ORF">ACFSAH_08940</name>
</gene>
<evidence type="ECO:0000259" key="9">
    <source>
        <dbReference type="SMART" id="SM01217"/>
    </source>
</evidence>
<comment type="catalytic activity">
    <reaction evidence="1">
        <text>Hydrolysis of terminal, non-reducing beta-D-glucosyl residues with release of beta-D-glucose.</text>
        <dbReference type="EC" id="3.2.1.21"/>
    </reaction>
</comment>
<dbReference type="InterPro" id="IPR001764">
    <property type="entry name" value="Glyco_hydro_3_N"/>
</dbReference>
<dbReference type="EC" id="3.2.1.21" evidence="3"/>
<dbReference type="PANTHER" id="PTHR30620">
    <property type="entry name" value="PERIPLASMIC BETA-GLUCOSIDASE-RELATED"/>
    <property type="match status" value="1"/>
</dbReference>
<dbReference type="InterPro" id="IPR013783">
    <property type="entry name" value="Ig-like_fold"/>
</dbReference>
<dbReference type="InterPro" id="IPR051915">
    <property type="entry name" value="Cellulose_Degrad_GH3"/>
</dbReference>
<organism evidence="10 11">
    <name type="scientific">Pseudopedobacter beijingensis</name>
    <dbReference type="NCBI Taxonomy" id="1207056"/>
    <lineage>
        <taxon>Bacteria</taxon>
        <taxon>Pseudomonadati</taxon>
        <taxon>Bacteroidota</taxon>
        <taxon>Sphingobacteriia</taxon>
        <taxon>Sphingobacteriales</taxon>
        <taxon>Sphingobacteriaceae</taxon>
        <taxon>Pseudopedobacter</taxon>
    </lineage>
</organism>
<dbReference type="Gene3D" id="2.60.40.10">
    <property type="entry name" value="Immunoglobulins"/>
    <property type="match status" value="1"/>
</dbReference>
<dbReference type="PRINTS" id="PR00133">
    <property type="entry name" value="GLHYDRLASE3"/>
</dbReference>
<dbReference type="Pfam" id="PF01915">
    <property type="entry name" value="Glyco_hydro_3_C"/>
    <property type="match status" value="1"/>
</dbReference>